<protein>
    <submittedName>
        <fullName evidence="1">Uncharacterized protein</fullName>
    </submittedName>
</protein>
<dbReference type="EMBL" id="BK032832">
    <property type="protein sequence ID" value="DAF63072.1"/>
    <property type="molecule type" value="Genomic_DNA"/>
</dbReference>
<name>A0A8S5TIV8_9CAUD</name>
<evidence type="ECO:0000313" key="1">
    <source>
        <dbReference type="EMBL" id="DAF63072.1"/>
    </source>
</evidence>
<proteinExistence type="predicted"/>
<reference evidence="1" key="1">
    <citation type="journal article" date="2021" name="Proc. Natl. Acad. Sci. U.S.A.">
        <title>A Catalog of Tens of Thousands of Viruses from Human Metagenomes Reveals Hidden Associations with Chronic Diseases.</title>
        <authorList>
            <person name="Tisza M.J."/>
            <person name="Buck C.B."/>
        </authorList>
    </citation>
    <scope>NUCLEOTIDE SEQUENCE</scope>
    <source>
        <strain evidence="1">Ct9dX1</strain>
    </source>
</reference>
<organism evidence="1">
    <name type="scientific">Myoviridae sp. ct9dX1</name>
    <dbReference type="NCBI Taxonomy" id="2827665"/>
    <lineage>
        <taxon>Viruses</taxon>
        <taxon>Duplodnaviria</taxon>
        <taxon>Heunggongvirae</taxon>
        <taxon>Uroviricota</taxon>
        <taxon>Caudoviricetes</taxon>
    </lineage>
</organism>
<accession>A0A8S5TIV8</accession>
<sequence length="32" mass="3963">MHIAYVIYIRDYRLYNRSKTLQLNTNDTFLLI</sequence>